<accession>A0A2V2YVY6</accession>
<evidence type="ECO:0000313" key="3">
    <source>
        <dbReference type="Proteomes" id="UP000246635"/>
    </source>
</evidence>
<proteinExistence type="predicted"/>
<feature type="domain" description="IDEAL" evidence="1">
    <location>
        <begin position="19"/>
        <end position="55"/>
    </location>
</feature>
<protein>
    <submittedName>
        <fullName evidence="2">IDEAL domain-containing protein</fullName>
    </submittedName>
</protein>
<keyword evidence="3" id="KW-1185">Reference proteome</keyword>
<comment type="caution">
    <text evidence="2">The sequence shown here is derived from an EMBL/GenBank/DDBJ whole genome shotgun (WGS) entry which is preliminary data.</text>
</comment>
<dbReference type="AlphaFoldDB" id="A0A2V2YVY6"/>
<dbReference type="Pfam" id="PF08858">
    <property type="entry name" value="IDEAL"/>
    <property type="match status" value="1"/>
</dbReference>
<dbReference type="Gene3D" id="4.10.810.10">
    <property type="entry name" value="Virus Scaffolding Protein, Chain A"/>
    <property type="match status" value="1"/>
</dbReference>
<sequence>MDKMKATYETMLGLAAEMVLDDAVLKFRTERIYRDIDLALASGDEDTFHRLAEQLNAIRLSH</sequence>
<evidence type="ECO:0000259" key="1">
    <source>
        <dbReference type="SMART" id="SM00914"/>
    </source>
</evidence>
<dbReference type="EMBL" id="QGTQ01000004">
    <property type="protein sequence ID" value="PWW05531.1"/>
    <property type="molecule type" value="Genomic_DNA"/>
</dbReference>
<dbReference type="InterPro" id="IPR027393">
    <property type="entry name" value="Virus_scaffolding_prot_C"/>
</dbReference>
<evidence type="ECO:0000313" key="2">
    <source>
        <dbReference type="EMBL" id="PWW05531.1"/>
    </source>
</evidence>
<dbReference type="OrthoDB" id="2155814at2"/>
<gene>
    <name evidence="2" type="ORF">DFQ01_10491</name>
</gene>
<organism evidence="2 3">
    <name type="scientific">Paenibacillus cellulosilyticus</name>
    <dbReference type="NCBI Taxonomy" id="375489"/>
    <lineage>
        <taxon>Bacteria</taxon>
        <taxon>Bacillati</taxon>
        <taxon>Bacillota</taxon>
        <taxon>Bacilli</taxon>
        <taxon>Bacillales</taxon>
        <taxon>Paenibacillaceae</taxon>
        <taxon>Paenibacillus</taxon>
    </lineage>
</organism>
<reference evidence="2 3" key="1">
    <citation type="submission" date="2018-05" db="EMBL/GenBank/DDBJ databases">
        <title>Genomic Encyclopedia of Type Strains, Phase III (KMG-III): the genomes of soil and plant-associated and newly described type strains.</title>
        <authorList>
            <person name="Whitman W."/>
        </authorList>
    </citation>
    <scope>NUCLEOTIDE SEQUENCE [LARGE SCALE GENOMIC DNA]</scope>
    <source>
        <strain evidence="2 3">CECT 5696</strain>
    </source>
</reference>
<dbReference type="InterPro" id="IPR014957">
    <property type="entry name" value="IDEAL_dom"/>
</dbReference>
<dbReference type="Proteomes" id="UP000246635">
    <property type="component" value="Unassembled WGS sequence"/>
</dbReference>
<dbReference type="RefSeq" id="WP_110043371.1">
    <property type="nucleotide sequence ID" value="NZ_CP054612.1"/>
</dbReference>
<name>A0A2V2YVY6_9BACL</name>
<dbReference type="SMART" id="SM00914">
    <property type="entry name" value="IDEAL"/>
    <property type="match status" value="1"/>
</dbReference>